<feature type="domain" description="DUF6535" evidence="2">
    <location>
        <begin position="103"/>
        <end position="190"/>
    </location>
</feature>
<evidence type="ECO:0000259" key="2">
    <source>
        <dbReference type="Pfam" id="PF20153"/>
    </source>
</evidence>
<keyword evidence="4" id="KW-1185">Reference proteome</keyword>
<dbReference type="InterPro" id="IPR045338">
    <property type="entry name" value="DUF6535"/>
</dbReference>
<keyword evidence="1" id="KW-0472">Membrane</keyword>
<feature type="transmembrane region" description="Helical" evidence="1">
    <location>
        <begin position="101"/>
        <end position="126"/>
    </location>
</feature>
<keyword evidence="1" id="KW-0812">Transmembrane</keyword>
<gene>
    <name evidence="3" type="ORF">MVEN_02614900</name>
</gene>
<feature type="transmembrane region" description="Helical" evidence="1">
    <location>
        <begin position="168"/>
        <end position="189"/>
    </location>
</feature>
<proteinExistence type="predicted"/>
<accession>A0A8H6WPU4</accession>
<keyword evidence="1" id="KW-1133">Transmembrane helix</keyword>
<evidence type="ECO:0000313" key="3">
    <source>
        <dbReference type="EMBL" id="KAF7326444.1"/>
    </source>
</evidence>
<organism evidence="3 4">
    <name type="scientific">Mycena venus</name>
    <dbReference type="NCBI Taxonomy" id="2733690"/>
    <lineage>
        <taxon>Eukaryota</taxon>
        <taxon>Fungi</taxon>
        <taxon>Dikarya</taxon>
        <taxon>Basidiomycota</taxon>
        <taxon>Agaricomycotina</taxon>
        <taxon>Agaricomycetes</taxon>
        <taxon>Agaricomycetidae</taxon>
        <taxon>Agaricales</taxon>
        <taxon>Marasmiineae</taxon>
        <taxon>Mycenaceae</taxon>
        <taxon>Mycena</taxon>
    </lineage>
</organism>
<feature type="transmembrane region" description="Helical" evidence="1">
    <location>
        <begin position="196"/>
        <end position="219"/>
    </location>
</feature>
<reference evidence="3" key="1">
    <citation type="submission" date="2020-05" db="EMBL/GenBank/DDBJ databases">
        <title>Mycena genomes resolve the evolution of fungal bioluminescence.</title>
        <authorList>
            <person name="Tsai I.J."/>
        </authorList>
    </citation>
    <scope>NUCLEOTIDE SEQUENCE</scope>
    <source>
        <strain evidence="3">CCC161011</strain>
    </source>
</reference>
<comment type="caution">
    <text evidence="3">The sequence shown here is derived from an EMBL/GenBank/DDBJ whole genome shotgun (WGS) entry which is preliminary data.</text>
</comment>
<evidence type="ECO:0000313" key="4">
    <source>
        <dbReference type="Proteomes" id="UP000620124"/>
    </source>
</evidence>
<protein>
    <recommendedName>
        <fullName evidence="2">DUF6535 domain-containing protein</fullName>
    </recommendedName>
</protein>
<dbReference type="Pfam" id="PF20153">
    <property type="entry name" value="DUF6535"/>
    <property type="match status" value="2"/>
</dbReference>
<dbReference type="Proteomes" id="UP000620124">
    <property type="component" value="Unassembled WGS sequence"/>
</dbReference>
<dbReference type="EMBL" id="JACAZI010000047">
    <property type="protein sequence ID" value="KAF7326444.1"/>
    <property type="molecule type" value="Genomic_DNA"/>
</dbReference>
<name>A0A8H6WPU4_9AGAR</name>
<feature type="domain" description="DUF6535" evidence="2">
    <location>
        <begin position="48"/>
        <end position="99"/>
    </location>
</feature>
<sequence>MAVPAIRDPAVHAPLSDYKLSEALQNLGKAIEGFGPQAAVVDKKNKFWNAYKLVAEEYDKEFQEKYKTDLDTGLLFAGLFSAVSSAFIIQIQPDIQSKSISLVVVTQSLLYISLFSTLLVAMLAVLGKQWLMYYSAAGERGTTEARGLIRQRKFDSLRNWKFNVVMEMFPVLLQIALFLFSAALAVYLWSIQRIIATIVLVLTTSGVLLYLLLAVSAIISVDSPFQTPFAPFLLQVAKLFSHRIFPSLGQLSRRVWSKCSIHTQVHILPYFSTSLRQTAVSRSSSMRDLGTEPKGNLFEDDLPVPSYEVAAVSWLLETSSDPGVIGIAAELAVDLQWPLGLDLAAQMTRLRDTFLGCFHSTYKWHHFRLKGVKEGMAECAIQCGRAYCSLRMVHEPARLQECFGAFPVYQDGDIQPPELVDVIQILAGSPHLLLNPDSKLSLATRWALHVLPSVGLNVGTKLTGYLDLFKHNNIPHLDVLCFTDYLFCLNAGLVPMSIHDMAWVDKSKFLDTLFNLLFSTLHSGIETGATSMEIVAKIVNTTVELATKPEPNQAITGSGGTSTEQLEVKKPLRPQLISRCPIHIVLSAVKLAVDADFSDLGDFLAGGKPDDGVQWVYMALKYLSSTNGVDEWDISTVSAVEGLLQALMYYHDALTNEIPPLESLEVILRALEMEGTISHAAFLVLYLSRAHWFRDSSLRNVMQRPHLWSRLGCIALPGSYQFGRCIYQLSLCGYR</sequence>
<evidence type="ECO:0000256" key="1">
    <source>
        <dbReference type="SAM" id="Phobius"/>
    </source>
</evidence>
<feature type="transmembrane region" description="Helical" evidence="1">
    <location>
        <begin position="72"/>
        <end position="89"/>
    </location>
</feature>
<dbReference type="AlphaFoldDB" id="A0A8H6WPU4"/>